<evidence type="ECO:0000313" key="3">
    <source>
        <dbReference type="EMBL" id="CEN36204.1"/>
    </source>
</evidence>
<reference evidence="3 4" key="1">
    <citation type="submission" date="2015-01" db="EMBL/GenBank/DDBJ databases">
        <authorList>
            <person name="MANFREDI Pablo"/>
        </authorList>
    </citation>
    <scope>NUCLEOTIDE SEQUENCE [LARGE SCALE GENOMIC DNA]</scope>
    <source>
        <strain evidence="3 4">Ccy74</strain>
    </source>
</reference>
<evidence type="ECO:0000313" key="4">
    <source>
        <dbReference type="Proteomes" id="UP000038083"/>
    </source>
</evidence>
<gene>
    <name evidence="3" type="ORF">CCYN74_170010</name>
</gene>
<dbReference type="Proteomes" id="UP000038083">
    <property type="component" value="Unassembled WGS sequence"/>
</dbReference>
<feature type="domain" description="Lipocalin-like" evidence="2">
    <location>
        <begin position="34"/>
        <end position="124"/>
    </location>
</feature>
<sequence length="359" mass="39749">MKNLKRLNRKIKLLLVMVCFASCGKESEASEPFQGVWNLKAIVQNGQVVDVTRPDLPCFKNSKLTVGATNFELFFSALKSQNSTDCDSSIESGTWTKRNGKYFISQNGQEIEFPIQFSDNNTTLQFTYGTGAGAFDMVFKREENFSTNNNGGTNTTKPGTGVYAGIWFIGSSRYDLAIYLRNDGTYTEGLRKSDWKTRVDGNYTIQGNKLTTTSKSGEKSYYEYMDNYSYMLADGAYFMFKVEFVNQIPPSGYKFQNIAVLDAAGNFSASGVSGYLYFDGNGKFSNDKSAFTQTSGSGIGSGSYSGQKYVGTYTISNGNLTLRYSNGTTSTHSFFYGRPSTKGDDATIVVDGYTYFQKE</sequence>
<keyword evidence="1" id="KW-0732">Signal</keyword>
<dbReference type="AlphaFoldDB" id="A0A0B7HNR5"/>
<name>A0A0B7HNR5_9FLAO</name>
<protein>
    <recommendedName>
        <fullName evidence="2">Lipocalin-like domain-containing protein</fullName>
    </recommendedName>
</protein>
<accession>A0A0B7HNR5</accession>
<dbReference type="EMBL" id="CDOG01000009">
    <property type="protein sequence ID" value="CEN36204.1"/>
    <property type="molecule type" value="Genomic_DNA"/>
</dbReference>
<dbReference type="RefSeq" id="WP_018279433.1">
    <property type="nucleotide sequence ID" value="NZ_CDOF01000056.1"/>
</dbReference>
<dbReference type="InterPro" id="IPR024311">
    <property type="entry name" value="Lipocalin-like"/>
</dbReference>
<evidence type="ECO:0000256" key="1">
    <source>
        <dbReference type="SAM" id="SignalP"/>
    </source>
</evidence>
<feature type="signal peptide" evidence="1">
    <location>
        <begin position="1"/>
        <end position="21"/>
    </location>
</feature>
<proteinExistence type="predicted"/>
<evidence type="ECO:0000259" key="2">
    <source>
        <dbReference type="Pfam" id="PF13648"/>
    </source>
</evidence>
<feature type="chain" id="PRO_5009757821" description="Lipocalin-like domain-containing protein" evidence="1">
    <location>
        <begin position="22"/>
        <end position="359"/>
    </location>
</feature>
<dbReference type="OrthoDB" id="623305at2"/>
<dbReference type="Pfam" id="PF13648">
    <property type="entry name" value="Lipocalin_4"/>
    <property type="match status" value="1"/>
</dbReference>
<organism evidence="3 4">
    <name type="scientific">Capnocytophaga cynodegmi</name>
    <dbReference type="NCBI Taxonomy" id="28189"/>
    <lineage>
        <taxon>Bacteria</taxon>
        <taxon>Pseudomonadati</taxon>
        <taxon>Bacteroidota</taxon>
        <taxon>Flavobacteriia</taxon>
        <taxon>Flavobacteriales</taxon>
        <taxon>Flavobacteriaceae</taxon>
        <taxon>Capnocytophaga</taxon>
    </lineage>
</organism>